<dbReference type="EMBL" id="CP036268">
    <property type="protein sequence ID" value="QDT38328.1"/>
    <property type="molecule type" value="Genomic_DNA"/>
</dbReference>
<feature type="region of interest" description="Disordered" evidence="1">
    <location>
        <begin position="256"/>
        <end position="285"/>
    </location>
</feature>
<evidence type="ECO:0000256" key="1">
    <source>
        <dbReference type="SAM" id="MobiDB-lite"/>
    </source>
</evidence>
<keyword evidence="4" id="KW-1185">Reference proteome</keyword>
<feature type="chain" id="PRO_5021903284" evidence="2">
    <location>
        <begin position="23"/>
        <end position="285"/>
    </location>
</feature>
<organism evidence="3 4">
    <name type="scientific">Stratiformator vulcanicus</name>
    <dbReference type="NCBI Taxonomy" id="2527980"/>
    <lineage>
        <taxon>Bacteria</taxon>
        <taxon>Pseudomonadati</taxon>
        <taxon>Planctomycetota</taxon>
        <taxon>Planctomycetia</taxon>
        <taxon>Planctomycetales</taxon>
        <taxon>Planctomycetaceae</taxon>
        <taxon>Stratiformator</taxon>
    </lineage>
</organism>
<evidence type="ECO:0000313" key="4">
    <source>
        <dbReference type="Proteomes" id="UP000317318"/>
    </source>
</evidence>
<evidence type="ECO:0000313" key="3">
    <source>
        <dbReference type="EMBL" id="QDT38328.1"/>
    </source>
</evidence>
<dbReference type="Proteomes" id="UP000317318">
    <property type="component" value="Chromosome"/>
</dbReference>
<feature type="compositionally biased region" description="Basic and acidic residues" evidence="1">
    <location>
        <begin position="266"/>
        <end position="279"/>
    </location>
</feature>
<protein>
    <submittedName>
        <fullName evidence="3">Uncharacterized protein</fullName>
    </submittedName>
</protein>
<accession>A0A517R374</accession>
<evidence type="ECO:0000256" key="2">
    <source>
        <dbReference type="SAM" id="SignalP"/>
    </source>
</evidence>
<keyword evidence="2" id="KW-0732">Signal</keyword>
<proteinExistence type="predicted"/>
<name>A0A517R374_9PLAN</name>
<feature type="region of interest" description="Disordered" evidence="1">
    <location>
        <begin position="24"/>
        <end position="46"/>
    </location>
</feature>
<gene>
    <name evidence="3" type="ORF">Pan189_27190</name>
</gene>
<dbReference type="AlphaFoldDB" id="A0A517R374"/>
<sequence length="285" mass="30733" precursor="true">MQPLLIAVFTVSVISLPQIGSAAESDATAEPHSVSGATAGTTQGRERTIERIRELERKLDETIVISFKEAPLANVLGEISKRTGITFHINEAALMDDGMDSLQEVSFSTGETAISVRDVVRLASQNLHLALINDSGIAVLTTQTAADDALETRVYNVRDLLEDAAVHRGPLAPLWIGGSVSAAPGSVPNKSIEMPPANELLIVIKSATAGPWMNIDGLGGSIKHFDGLLVVSQTQGVHRELADLFRQLREADKLQSWSEGFPKNTTEAEREAHQQHNEDLFNSPE</sequence>
<dbReference type="OrthoDB" id="277020at2"/>
<feature type="signal peptide" evidence="2">
    <location>
        <begin position="1"/>
        <end position="22"/>
    </location>
</feature>
<dbReference type="RefSeq" id="WP_145364450.1">
    <property type="nucleotide sequence ID" value="NZ_CP036268.1"/>
</dbReference>
<reference evidence="3 4" key="1">
    <citation type="submission" date="2019-02" db="EMBL/GenBank/DDBJ databases">
        <title>Deep-cultivation of Planctomycetes and their phenomic and genomic characterization uncovers novel biology.</title>
        <authorList>
            <person name="Wiegand S."/>
            <person name="Jogler M."/>
            <person name="Boedeker C."/>
            <person name="Pinto D."/>
            <person name="Vollmers J."/>
            <person name="Rivas-Marin E."/>
            <person name="Kohn T."/>
            <person name="Peeters S.H."/>
            <person name="Heuer A."/>
            <person name="Rast P."/>
            <person name="Oberbeckmann S."/>
            <person name="Bunk B."/>
            <person name="Jeske O."/>
            <person name="Meyerdierks A."/>
            <person name="Storesund J.E."/>
            <person name="Kallscheuer N."/>
            <person name="Luecker S."/>
            <person name="Lage O.M."/>
            <person name="Pohl T."/>
            <person name="Merkel B.J."/>
            <person name="Hornburger P."/>
            <person name="Mueller R.-W."/>
            <person name="Bruemmer F."/>
            <person name="Labrenz M."/>
            <person name="Spormann A.M."/>
            <person name="Op den Camp H."/>
            <person name="Overmann J."/>
            <person name="Amann R."/>
            <person name="Jetten M.S.M."/>
            <person name="Mascher T."/>
            <person name="Medema M.H."/>
            <person name="Devos D.P."/>
            <person name="Kaster A.-K."/>
            <person name="Ovreas L."/>
            <person name="Rohde M."/>
            <person name="Galperin M.Y."/>
            <person name="Jogler C."/>
        </authorList>
    </citation>
    <scope>NUCLEOTIDE SEQUENCE [LARGE SCALE GENOMIC DNA]</scope>
    <source>
        <strain evidence="3 4">Pan189</strain>
    </source>
</reference>
<dbReference type="KEGG" id="svp:Pan189_27190"/>